<dbReference type="Pfam" id="PF00440">
    <property type="entry name" value="TetR_N"/>
    <property type="match status" value="1"/>
</dbReference>
<dbReference type="InterPro" id="IPR025996">
    <property type="entry name" value="MT1864/Rv1816-like_C"/>
</dbReference>
<feature type="domain" description="HTH tetR-type" evidence="5">
    <location>
        <begin position="2"/>
        <end position="62"/>
    </location>
</feature>
<dbReference type="OrthoDB" id="3784817at2"/>
<dbReference type="Pfam" id="PF13305">
    <property type="entry name" value="TetR_C_33"/>
    <property type="match status" value="1"/>
</dbReference>
<dbReference type="Proteomes" id="UP000287547">
    <property type="component" value="Unassembled WGS sequence"/>
</dbReference>
<dbReference type="InterPro" id="IPR036271">
    <property type="entry name" value="Tet_transcr_reg_TetR-rel_C_sf"/>
</dbReference>
<evidence type="ECO:0000256" key="2">
    <source>
        <dbReference type="ARBA" id="ARBA00023125"/>
    </source>
</evidence>
<dbReference type="PANTHER" id="PTHR30055:SF234">
    <property type="entry name" value="HTH-TYPE TRANSCRIPTIONAL REGULATOR BETI"/>
    <property type="match status" value="1"/>
</dbReference>
<keyword evidence="2 4" id="KW-0238">DNA-binding</keyword>
<proteinExistence type="predicted"/>
<dbReference type="InterPro" id="IPR009057">
    <property type="entry name" value="Homeodomain-like_sf"/>
</dbReference>
<dbReference type="RefSeq" id="WP_037266238.1">
    <property type="nucleotide sequence ID" value="NZ_QHKI01000032.1"/>
</dbReference>
<keyword evidence="3" id="KW-0804">Transcription</keyword>
<dbReference type="PANTHER" id="PTHR30055">
    <property type="entry name" value="HTH-TYPE TRANSCRIPTIONAL REGULATOR RUTR"/>
    <property type="match status" value="1"/>
</dbReference>
<evidence type="ECO:0000313" key="7">
    <source>
        <dbReference type="Proteomes" id="UP000287547"/>
    </source>
</evidence>
<keyword evidence="1" id="KW-0805">Transcription regulation</keyword>
<sequence length="230" mass="25189">MEDLRTRMLEAAAELLDSSPDRDISTRAVCEAVGVGAPVLYRLFGDKSGLLSAVVDHGFEKYLSVKRVATPSDDPVADVMNGWDTHMAFAREHPTVYRMMYSPALSAVPKAAQEALDLLRQLLERCAEAGRLRIPTEPAAQMIMTASVGLALSLVTQPEVYSDDSLIRRQREAVFAAVFVDKPAESTRTPTLAAKALQLKAMLDADPGTELAEPEVNLLKHWLERLAKAE</sequence>
<feature type="DNA-binding region" description="H-T-H motif" evidence="4">
    <location>
        <begin position="25"/>
        <end position="44"/>
    </location>
</feature>
<dbReference type="Gene3D" id="1.10.357.10">
    <property type="entry name" value="Tetracycline Repressor, domain 2"/>
    <property type="match status" value="1"/>
</dbReference>
<evidence type="ECO:0000256" key="4">
    <source>
        <dbReference type="PROSITE-ProRule" id="PRU00335"/>
    </source>
</evidence>
<comment type="caution">
    <text evidence="6">The sequence shown here is derived from an EMBL/GenBank/DDBJ whole genome shotgun (WGS) entry which is preliminary data.</text>
</comment>
<dbReference type="InterPro" id="IPR050109">
    <property type="entry name" value="HTH-type_TetR-like_transc_reg"/>
</dbReference>
<accession>A0A428Z2E5</accession>
<dbReference type="SUPFAM" id="SSF46689">
    <property type="entry name" value="Homeodomain-like"/>
    <property type="match status" value="1"/>
</dbReference>
<evidence type="ECO:0000259" key="5">
    <source>
        <dbReference type="PROSITE" id="PS50977"/>
    </source>
</evidence>
<reference evidence="6 7" key="1">
    <citation type="submission" date="2018-05" db="EMBL/GenBank/DDBJ databases">
        <title>Evolution of GPA BGCs.</title>
        <authorList>
            <person name="Waglechner N."/>
            <person name="Wright G.D."/>
        </authorList>
    </citation>
    <scope>NUCLEOTIDE SEQUENCE [LARGE SCALE GENOMIC DNA]</scope>
    <source>
        <strain evidence="6 7">A82846</strain>
    </source>
</reference>
<dbReference type="InterPro" id="IPR001647">
    <property type="entry name" value="HTH_TetR"/>
</dbReference>
<dbReference type="GO" id="GO:0000976">
    <property type="term" value="F:transcription cis-regulatory region binding"/>
    <property type="evidence" value="ECO:0007669"/>
    <property type="project" value="TreeGrafter"/>
</dbReference>
<evidence type="ECO:0000256" key="1">
    <source>
        <dbReference type="ARBA" id="ARBA00023015"/>
    </source>
</evidence>
<dbReference type="SUPFAM" id="SSF48498">
    <property type="entry name" value="Tetracyclin repressor-like, C-terminal domain"/>
    <property type="match status" value="1"/>
</dbReference>
<name>A0A428Z2E5_KIBAR</name>
<organism evidence="6 7">
    <name type="scientific">Kibdelosporangium aridum</name>
    <dbReference type="NCBI Taxonomy" id="2030"/>
    <lineage>
        <taxon>Bacteria</taxon>
        <taxon>Bacillati</taxon>
        <taxon>Actinomycetota</taxon>
        <taxon>Actinomycetes</taxon>
        <taxon>Pseudonocardiales</taxon>
        <taxon>Pseudonocardiaceae</taxon>
        <taxon>Kibdelosporangium</taxon>
    </lineage>
</organism>
<protein>
    <submittedName>
        <fullName evidence="6">TetR/AcrR family transcriptional regulator</fullName>
    </submittedName>
</protein>
<dbReference type="EMBL" id="QHKI01000032">
    <property type="protein sequence ID" value="RSM79483.1"/>
    <property type="molecule type" value="Genomic_DNA"/>
</dbReference>
<gene>
    <name evidence="6" type="ORF">DMH04_31365</name>
</gene>
<evidence type="ECO:0000313" key="6">
    <source>
        <dbReference type="EMBL" id="RSM79483.1"/>
    </source>
</evidence>
<dbReference type="AlphaFoldDB" id="A0A428Z2E5"/>
<dbReference type="PROSITE" id="PS50977">
    <property type="entry name" value="HTH_TETR_2"/>
    <property type="match status" value="1"/>
</dbReference>
<dbReference type="GO" id="GO:0003700">
    <property type="term" value="F:DNA-binding transcription factor activity"/>
    <property type="evidence" value="ECO:0007669"/>
    <property type="project" value="TreeGrafter"/>
</dbReference>
<evidence type="ECO:0000256" key="3">
    <source>
        <dbReference type="ARBA" id="ARBA00023163"/>
    </source>
</evidence>